<dbReference type="RefSeq" id="WP_075081874.1">
    <property type="nucleotide sequence ID" value="NZ_CP042912.1"/>
</dbReference>
<keyword evidence="4" id="KW-1185">Reference proteome</keyword>
<dbReference type="InterPro" id="IPR024710">
    <property type="entry name" value="MfnD"/>
</dbReference>
<gene>
    <name evidence="3" type="ORF">MFFC18_09560</name>
</gene>
<sequence>MKVLVFEFMVGGGVADQHPFDAELQVFFRQGHGMLRAVCEDLLSLGHQVIVPVDVQAEAELPDDVERVDVERESDVDSVLLAAASEADRILLIAPETDGCLERLANLLNDFAHKFIGPDVGLIRLAADKWKCHQWYVQHKVPCPDSILLTDEGVDPQLPMEFFPCVVKPVDGAGSEGVRLISSMSELAVVARPLLMQKFVVGAPVSVSVIVESSEAVHFLEPGRQIFDSDPFGVHLRTQYPLESGLRERALSLARHVVETSPQFVGYVGIDMVLAEDAASDVLIEINPRLTTSYCFLREWSKQNLAEKFPSLESR</sequence>
<dbReference type="STRING" id="980251.GCA_001642875_01984"/>
<dbReference type="Pfam" id="PF18301">
    <property type="entry name" value="preATP-grasp_3"/>
    <property type="match status" value="1"/>
</dbReference>
<evidence type="ECO:0000313" key="4">
    <source>
        <dbReference type="Proteomes" id="UP000322214"/>
    </source>
</evidence>
<dbReference type="GO" id="GO:0005524">
    <property type="term" value="F:ATP binding"/>
    <property type="evidence" value="ECO:0007669"/>
    <property type="project" value="UniProtKB-UniRule"/>
</dbReference>
<evidence type="ECO:0000256" key="1">
    <source>
        <dbReference type="PROSITE-ProRule" id="PRU00409"/>
    </source>
</evidence>
<dbReference type="OrthoDB" id="271331at2"/>
<feature type="domain" description="ATP-grasp" evidence="2">
    <location>
        <begin position="133"/>
        <end position="314"/>
    </location>
</feature>
<evidence type="ECO:0000313" key="3">
    <source>
        <dbReference type="EMBL" id="QEG21103.1"/>
    </source>
</evidence>
<keyword evidence="1" id="KW-0547">Nucleotide-binding</keyword>
<dbReference type="PROSITE" id="PS50975">
    <property type="entry name" value="ATP_GRASP"/>
    <property type="match status" value="1"/>
</dbReference>
<dbReference type="Pfam" id="PF02655">
    <property type="entry name" value="ATP-grasp_3"/>
    <property type="match status" value="1"/>
</dbReference>
<dbReference type="GO" id="GO:0046872">
    <property type="term" value="F:metal ion binding"/>
    <property type="evidence" value="ECO:0007669"/>
    <property type="project" value="InterPro"/>
</dbReference>
<keyword evidence="1" id="KW-0067">ATP-binding</keyword>
<dbReference type="AlphaFoldDB" id="A0A5B9PDT2"/>
<dbReference type="Gene3D" id="3.30.470.20">
    <property type="entry name" value="ATP-grasp fold, B domain"/>
    <property type="match status" value="1"/>
</dbReference>
<proteinExistence type="predicted"/>
<dbReference type="InterPro" id="IPR003806">
    <property type="entry name" value="ATP-grasp_PylC-type"/>
</dbReference>
<evidence type="ECO:0000259" key="2">
    <source>
        <dbReference type="PROSITE" id="PS50975"/>
    </source>
</evidence>
<protein>
    <submittedName>
        <fullName evidence="3">Carbamoyl phosphate synthase-like protein</fullName>
    </submittedName>
</protein>
<dbReference type="PIRSF" id="PIRSF016766">
    <property type="entry name" value="UCP016766_ATPgrasp"/>
    <property type="match status" value="1"/>
</dbReference>
<dbReference type="SUPFAM" id="SSF56059">
    <property type="entry name" value="Glutathione synthetase ATP-binding domain-like"/>
    <property type="match status" value="1"/>
</dbReference>
<dbReference type="Gene3D" id="3.40.50.11770">
    <property type="match status" value="1"/>
</dbReference>
<dbReference type="Proteomes" id="UP000322214">
    <property type="component" value="Chromosome"/>
</dbReference>
<dbReference type="InterPro" id="IPR011761">
    <property type="entry name" value="ATP-grasp"/>
</dbReference>
<accession>A0A5B9PDT2</accession>
<dbReference type="InterPro" id="IPR040803">
    <property type="entry name" value="MfnD_preATP-grasp"/>
</dbReference>
<organism evidence="3 4">
    <name type="scientific">Mariniblastus fucicola</name>
    <dbReference type="NCBI Taxonomy" id="980251"/>
    <lineage>
        <taxon>Bacteria</taxon>
        <taxon>Pseudomonadati</taxon>
        <taxon>Planctomycetota</taxon>
        <taxon>Planctomycetia</taxon>
        <taxon>Pirellulales</taxon>
        <taxon>Pirellulaceae</taxon>
        <taxon>Mariniblastus</taxon>
    </lineage>
</organism>
<name>A0A5B9PDT2_9BACT</name>
<dbReference type="KEGG" id="mff:MFFC18_09560"/>
<dbReference type="EMBL" id="CP042912">
    <property type="protein sequence ID" value="QEG21103.1"/>
    <property type="molecule type" value="Genomic_DNA"/>
</dbReference>
<reference evidence="3 4" key="1">
    <citation type="submission" date="2019-08" db="EMBL/GenBank/DDBJ databases">
        <title>Deep-cultivation of Planctomycetes and their phenomic and genomic characterization uncovers novel biology.</title>
        <authorList>
            <person name="Wiegand S."/>
            <person name="Jogler M."/>
            <person name="Boedeker C."/>
            <person name="Pinto D."/>
            <person name="Vollmers J."/>
            <person name="Rivas-Marin E."/>
            <person name="Kohn T."/>
            <person name="Peeters S.H."/>
            <person name="Heuer A."/>
            <person name="Rast P."/>
            <person name="Oberbeckmann S."/>
            <person name="Bunk B."/>
            <person name="Jeske O."/>
            <person name="Meyerdierks A."/>
            <person name="Storesund J.E."/>
            <person name="Kallscheuer N."/>
            <person name="Luecker S."/>
            <person name="Lage O.M."/>
            <person name="Pohl T."/>
            <person name="Merkel B.J."/>
            <person name="Hornburger P."/>
            <person name="Mueller R.-W."/>
            <person name="Bruemmer F."/>
            <person name="Labrenz M."/>
            <person name="Spormann A.M."/>
            <person name="Op den Camp H."/>
            <person name="Overmann J."/>
            <person name="Amann R."/>
            <person name="Jetten M.S.M."/>
            <person name="Mascher T."/>
            <person name="Medema M.H."/>
            <person name="Devos D.P."/>
            <person name="Kaster A.-K."/>
            <person name="Ovreas L."/>
            <person name="Rohde M."/>
            <person name="Galperin M.Y."/>
            <person name="Jogler C."/>
        </authorList>
    </citation>
    <scope>NUCLEOTIDE SEQUENCE [LARGE SCALE GENOMIC DNA]</scope>
    <source>
        <strain evidence="3 4">FC18</strain>
    </source>
</reference>